<reference evidence="1 2" key="1">
    <citation type="submission" date="2018-09" db="EMBL/GenBank/DDBJ databases">
        <title>Whole genome based analysis of evolution and adaptive divergence in Indian and Brazilian strains of Azospirillum brasilense.</title>
        <authorList>
            <person name="Singh C."/>
            <person name="Tripathi A.K."/>
        </authorList>
    </citation>
    <scope>NUCLEOTIDE SEQUENCE [LARGE SCALE GENOMIC DNA]</scope>
    <source>
        <strain evidence="1 2">MTCC4036</strain>
        <plasmid evidence="1 2">p6</plasmid>
    </source>
</reference>
<gene>
    <name evidence="1" type="ORF">D3867_36315</name>
</gene>
<dbReference type="InterPro" id="IPR011101">
    <property type="entry name" value="DUF5131"/>
</dbReference>
<dbReference type="EMBL" id="CP032336">
    <property type="protein sequence ID" value="QCO07345.1"/>
    <property type="molecule type" value="Genomic_DNA"/>
</dbReference>
<evidence type="ECO:0000313" key="1">
    <source>
        <dbReference type="EMBL" id="QCO07345.1"/>
    </source>
</evidence>
<name>A0A4D8QAF2_AZOBR</name>
<proteinExistence type="predicted"/>
<keyword evidence="1" id="KW-0614">Plasmid</keyword>
<organism evidence="1 2">
    <name type="scientific">Azospirillum brasilense</name>
    <dbReference type="NCBI Taxonomy" id="192"/>
    <lineage>
        <taxon>Bacteria</taxon>
        <taxon>Pseudomonadati</taxon>
        <taxon>Pseudomonadota</taxon>
        <taxon>Alphaproteobacteria</taxon>
        <taxon>Rhodospirillales</taxon>
        <taxon>Azospirillaceae</taxon>
        <taxon>Azospirillum</taxon>
    </lineage>
</organism>
<dbReference type="Pfam" id="PF07505">
    <property type="entry name" value="DUF5131"/>
    <property type="match status" value="1"/>
</dbReference>
<dbReference type="Proteomes" id="UP000298596">
    <property type="component" value="Plasmid p6"/>
</dbReference>
<geneLocation type="plasmid" evidence="1 2">
    <name>p6</name>
</geneLocation>
<protein>
    <submittedName>
        <fullName evidence="1">DUF5131 family protein</fullName>
    </submittedName>
</protein>
<evidence type="ECO:0000313" key="2">
    <source>
        <dbReference type="Proteomes" id="UP000298596"/>
    </source>
</evidence>
<accession>A0A4D8QAF2</accession>
<dbReference type="AlphaFoldDB" id="A0A4D8QAF2"/>
<sequence length="282" mass="30857">MLDTAPVKWLPWKMLVGRSSAPFPTARVIVESGARHIEVVEDLFAPDVTDSQRDRAFVLMAIASALTFRVVTRYPAAARLYLSKGTVAVSEAIRHAAPHLGPAVSVGLDIPWVWLLLRASAQADLDQGVPELLETPAALRGVLLDGPVEKVDLTTLPSRFRGDDRPLYRIDALRGQHRCGPSVVYAGTKLDWIVLRGATGPNAKPLHPDIARSVRDQCQDAKVPFCFESWGEWSPAPQGGNAATLVHDWPNGERFFRVGQRAAVRLLDGKVWDDMPEVAHAG</sequence>